<protein>
    <submittedName>
        <fullName evidence="1">Uncharacterized protein</fullName>
    </submittedName>
</protein>
<proteinExistence type="predicted"/>
<organism evidence="1 2">
    <name type="scientific">Trichothecium roseum</name>
    <dbReference type="NCBI Taxonomy" id="47278"/>
    <lineage>
        <taxon>Eukaryota</taxon>
        <taxon>Fungi</taxon>
        <taxon>Dikarya</taxon>
        <taxon>Ascomycota</taxon>
        <taxon>Pezizomycotina</taxon>
        <taxon>Sordariomycetes</taxon>
        <taxon>Hypocreomycetidae</taxon>
        <taxon>Hypocreales</taxon>
        <taxon>Hypocreales incertae sedis</taxon>
        <taxon>Trichothecium</taxon>
    </lineage>
</organism>
<accession>A0ACC0V8Q6</accession>
<name>A0ACC0V8Q6_9HYPO</name>
<gene>
    <name evidence="1" type="ORF">N3K66_001946</name>
</gene>
<evidence type="ECO:0000313" key="2">
    <source>
        <dbReference type="Proteomes" id="UP001163324"/>
    </source>
</evidence>
<reference evidence="1" key="1">
    <citation type="submission" date="2022-10" db="EMBL/GenBank/DDBJ databases">
        <title>Complete Genome of Trichothecium roseum strain YXFP-22015, a Plant Pathogen Isolated from Citrus.</title>
        <authorList>
            <person name="Wang Y."/>
            <person name="Zhu L."/>
        </authorList>
    </citation>
    <scope>NUCLEOTIDE SEQUENCE</scope>
    <source>
        <strain evidence="1">YXFP-22015</strain>
    </source>
</reference>
<dbReference type="Proteomes" id="UP001163324">
    <property type="component" value="Chromosome 2"/>
</dbReference>
<sequence>MPSATLWSATSPRPGITRRTSTSHSVSTSSASSSSSSSSAPITEQHPRPQPRPPGKTLPRPKWLASMKTWLATSEPSARAMRQQKTRVYERLGVDPRTDPRAAAAAAAARLHAPVGSIPAGATTSTAGPSPEKALMAERGGRRSRPCGQRSYAGSNDGGLGEIPGGGSSEGRNPVTPWD</sequence>
<dbReference type="EMBL" id="CM047941">
    <property type="protein sequence ID" value="KAI9902594.1"/>
    <property type="molecule type" value="Genomic_DNA"/>
</dbReference>
<comment type="caution">
    <text evidence="1">The sequence shown here is derived from an EMBL/GenBank/DDBJ whole genome shotgun (WGS) entry which is preliminary data.</text>
</comment>
<evidence type="ECO:0000313" key="1">
    <source>
        <dbReference type="EMBL" id="KAI9902594.1"/>
    </source>
</evidence>
<keyword evidence="2" id="KW-1185">Reference proteome</keyword>